<dbReference type="InterPro" id="IPR011697">
    <property type="entry name" value="Peptidase_C26"/>
</dbReference>
<keyword evidence="1" id="KW-0315">Glutamine amidotransferase</keyword>
<dbReference type="Pfam" id="PF07722">
    <property type="entry name" value="Peptidase_C26"/>
    <property type="match status" value="1"/>
</dbReference>
<accession>A0ABX0SS21</accession>
<dbReference type="InterPro" id="IPR029062">
    <property type="entry name" value="Class_I_gatase-like"/>
</dbReference>
<dbReference type="Proteomes" id="UP000754495">
    <property type="component" value="Unassembled WGS sequence"/>
</dbReference>
<name>A0ABX0SS21_9PSEU</name>
<keyword evidence="2" id="KW-1185">Reference proteome</keyword>
<protein>
    <submittedName>
        <fullName evidence="1">Glutamine amidotransferase</fullName>
    </submittedName>
</protein>
<sequence length="233" mass="24647">MTVVGIVAAHRDWTVAVPRNYVDCVLAAGGVPVLLPVSLTGADLVAAFDQVGALLLAGGGDVDPARYGERPSATLHKVDPERDECEIQAFRLAVAKGLRVLGVCRGAQLMAVATGGRLVQDLPSAGFGGHLDVHRDRTYAGLRHEVKAEPGSRAERVLAGLTEINSHHHQAIADPGELLVPTAWSADGVIEAVEATNLLGVQWHPETAARVDGRHLRAFHWLTGGDRGVPDEL</sequence>
<dbReference type="PROSITE" id="PS51273">
    <property type="entry name" value="GATASE_TYPE_1"/>
    <property type="match status" value="1"/>
</dbReference>
<dbReference type="PANTHER" id="PTHR43235:SF1">
    <property type="entry name" value="GLUTAMINE AMIDOTRANSFERASE PB2B2.05-RELATED"/>
    <property type="match status" value="1"/>
</dbReference>
<dbReference type="Gene3D" id="3.40.50.880">
    <property type="match status" value="1"/>
</dbReference>
<dbReference type="SUPFAM" id="SSF52317">
    <property type="entry name" value="Class I glutamine amidotransferase-like"/>
    <property type="match status" value="1"/>
</dbReference>
<organism evidence="1 2">
    <name type="scientific">Amycolatopsis viridis</name>
    <dbReference type="NCBI Taxonomy" id="185678"/>
    <lineage>
        <taxon>Bacteria</taxon>
        <taxon>Bacillati</taxon>
        <taxon>Actinomycetota</taxon>
        <taxon>Actinomycetes</taxon>
        <taxon>Pseudonocardiales</taxon>
        <taxon>Pseudonocardiaceae</taxon>
        <taxon>Amycolatopsis</taxon>
    </lineage>
</organism>
<evidence type="ECO:0000313" key="2">
    <source>
        <dbReference type="Proteomes" id="UP000754495"/>
    </source>
</evidence>
<dbReference type="InterPro" id="IPR044668">
    <property type="entry name" value="PuuD-like"/>
</dbReference>
<dbReference type="PANTHER" id="PTHR43235">
    <property type="entry name" value="GLUTAMINE AMIDOTRANSFERASE PB2B2.05-RELATED"/>
    <property type="match status" value="1"/>
</dbReference>
<gene>
    <name evidence="1" type="ORF">FHX46_002218</name>
</gene>
<dbReference type="EMBL" id="JAANOU010000001">
    <property type="protein sequence ID" value="NIH79688.1"/>
    <property type="molecule type" value="Genomic_DNA"/>
</dbReference>
<dbReference type="RefSeq" id="WP_208400107.1">
    <property type="nucleotide sequence ID" value="NZ_JAANOU010000001.1"/>
</dbReference>
<comment type="caution">
    <text evidence="1">The sequence shown here is derived from an EMBL/GenBank/DDBJ whole genome shotgun (WGS) entry which is preliminary data.</text>
</comment>
<proteinExistence type="predicted"/>
<evidence type="ECO:0000313" key="1">
    <source>
        <dbReference type="EMBL" id="NIH79688.1"/>
    </source>
</evidence>
<reference evidence="1 2" key="1">
    <citation type="submission" date="2020-03" db="EMBL/GenBank/DDBJ databases">
        <title>Sequencing the genomes of 1000 actinobacteria strains.</title>
        <authorList>
            <person name="Klenk H.-P."/>
        </authorList>
    </citation>
    <scope>NUCLEOTIDE SEQUENCE [LARGE SCALE GENOMIC DNA]</scope>
    <source>
        <strain evidence="1 2">DSM 45668</strain>
    </source>
</reference>
<dbReference type="CDD" id="cd01745">
    <property type="entry name" value="GATase1_2"/>
    <property type="match status" value="1"/>
</dbReference>